<evidence type="ECO:0000256" key="2">
    <source>
        <dbReference type="SAM" id="Phobius"/>
    </source>
</evidence>
<feature type="coiled-coil region" evidence="1">
    <location>
        <begin position="26"/>
        <end position="74"/>
    </location>
</feature>
<feature type="transmembrane region" description="Helical" evidence="2">
    <location>
        <begin position="6"/>
        <end position="24"/>
    </location>
</feature>
<keyword evidence="2" id="KW-1133">Transmembrane helix</keyword>
<name>A0A3N1H4I2_9PSEU</name>
<evidence type="ECO:0000313" key="4">
    <source>
        <dbReference type="Proteomes" id="UP000268727"/>
    </source>
</evidence>
<gene>
    <name evidence="3" type="ORF">EDD40_2738</name>
</gene>
<dbReference type="Proteomes" id="UP000268727">
    <property type="component" value="Unassembled WGS sequence"/>
</dbReference>
<dbReference type="AlphaFoldDB" id="A0A3N1H4I2"/>
<dbReference type="RefSeq" id="WP_123743226.1">
    <property type="nucleotide sequence ID" value="NZ_RJKM01000001.1"/>
</dbReference>
<keyword evidence="1" id="KW-0175">Coiled coil</keyword>
<keyword evidence="2" id="KW-0812">Transmembrane</keyword>
<accession>A0A3N1H4I2</accession>
<keyword evidence="4" id="KW-1185">Reference proteome</keyword>
<evidence type="ECO:0000256" key="1">
    <source>
        <dbReference type="SAM" id="Coils"/>
    </source>
</evidence>
<sequence>MEVGDAAAWFAVAVALIAAFIALGNANSAKRQARAAERAVGEAQRSAAAAEQQAQAAQRQVEIMHAQLDDSRAEREARDGPTFEIERAEVLLPEHDGMFVEVTVKMISGPVLARVAANVGGEYLGLSFRPGSPTRPPIFENIRPGSKFTVRALRDECPTPIDGVVDLTCDEETGGNRTWYRSLGVRITQNWILAKAVKIRHDGDHG</sequence>
<evidence type="ECO:0000313" key="3">
    <source>
        <dbReference type="EMBL" id="ROP37425.1"/>
    </source>
</evidence>
<dbReference type="EMBL" id="RJKM01000001">
    <property type="protein sequence ID" value="ROP37425.1"/>
    <property type="molecule type" value="Genomic_DNA"/>
</dbReference>
<organism evidence="3 4">
    <name type="scientific">Saccharothrix texasensis</name>
    <dbReference type="NCBI Taxonomy" id="103734"/>
    <lineage>
        <taxon>Bacteria</taxon>
        <taxon>Bacillati</taxon>
        <taxon>Actinomycetota</taxon>
        <taxon>Actinomycetes</taxon>
        <taxon>Pseudonocardiales</taxon>
        <taxon>Pseudonocardiaceae</taxon>
        <taxon>Saccharothrix</taxon>
    </lineage>
</organism>
<protein>
    <submittedName>
        <fullName evidence="3">Uncharacterized protein</fullName>
    </submittedName>
</protein>
<keyword evidence="2" id="KW-0472">Membrane</keyword>
<comment type="caution">
    <text evidence="3">The sequence shown here is derived from an EMBL/GenBank/DDBJ whole genome shotgun (WGS) entry which is preliminary data.</text>
</comment>
<proteinExistence type="predicted"/>
<reference evidence="3 4" key="1">
    <citation type="submission" date="2018-11" db="EMBL/GenBank/DDBJ databases">
        <title>Sequencing the genomes of 1000 actinobacteria strains.</title>
        <authorList>
            <person name="Klenk H.-P."/>
        </authorList>
    </citation>
    <scope>NUCLEOTIDE SEQUENCE [LARGE SCALE GENOMIC DNA]</scope>
    <source>
        <strain evidence="3 4">DSM 44231</strain>
    </source>
</reference>